<keyword evidence="5 7" id="KW-0472">Membrane</keyword>
<evidence type="ECO:0000256" key="2">
    <source>
        <dbReference type="ARBA" id="ARBA00022448"/>
    </source>
</evidence>
<organism evidence="8 9">
    <name type="scientific">Fulvimarina pelagi HTCC2506</name>
    <dbReference type="NCBI Taxonomy" id="314231"/>
    <lineage>
        <taxon>Bacteria</taxon>
        <taxon>Pseudomonadati</taxon>
        <taxon>Pseudomonadota</taxon>
        <taxon>Alphaproteobacteria</taxon>
        <taxon>Hyphomicrobiales</taxon>
        <taxon>Aurantimonadaceae</taxon>
        <taxon>Fulvimarina</taxon>
    </lineage>
</organism>
<dbReference type="Pfam" id="PF00230">
    <property type="entry name" value="MIP"/>
    <property type="match status" value="2"/>
</dbReference>
<feature type="transmembrane region" description="Helical" evidence="7">
    <location>
        <begin position="45"/>
        <end position="69"/>
    </location>
</feature>
<keyword evidence="4 7" id="KW-1133">Transmembrane helix</keyword>
<comment type="subcellular location">
    <subcellularLocation>
        <location evidence="1">Membrane</location>
        <topology evidence="1">Multi-pass membrane protein</topology>
    </subcellularLocation>
</comment>
<reference evidence="8 9" key="1">
    <citation type="journal article" date="2010" name="J. Bacteriol.">
        <title>Genome sequence of Fulvimarina pelagi HTCC2506T, a Mn(II)-oxidizing alphaproteobacterium possessing an aerobic anoxygenic photosynthetic gene cluster and Xanthorhodopsin.</title>
        <authorList>
            <person name="Kang I."/>
            <person name="Oh H.M."/>
            <person name="Lim S.I."/>
            <person name="Ferriera S."/>
            <person name="Giovannoni S.J."/>
            <person name="Cho J.C."/>
        </authorList>
    </citation>
    <scope>NUCLEOTIDE SEQUENCE [LARGE SCALE GENOMIC DNA]</scope>
    <source>
        <strain evidence="8 9">HTCC2506</strain>
    </source>
</reference>
<dbReference type="InterPro" id="IPR000425">
    <property type="entry name" value="MIP"/>
</dbReference>
<evidence type="ECO:0000256" key="5">
    <source>
        <dbReference type="ARBA" id="ARBA00023136"/>
    </source>
</evidence>
<evidence type="ECO:0000256" key="6">
    <source>
        <dbReference type="RuleBase" id="RU000477"/>
    </source>
</evidence>
<dbReference type="Proteomes" id="UP000004310">
    <property type="component" value="Unassembled WGS sequence"/>
</dbReference>
<dbReference type="PANTHER" id="PTHR45724">
    <property type="entry name" value="AQUAPORIN NIP2-1"/>
    <property type="match status" value="1"/>
</dbReference>
<dbReference type="Gene3D" id="1.20.1080.10">
    <property type="entry name" value="Glycerol uptake facilitator protein"/>
    <property type="match status" value="1"/>
</dbReference>
<dbReference type="PROSITE" id="PS00221">
    <property type="entry name" value="MIP"/>
    <property type="match status" value="1"/>
</dbReference>
<keyword evidence="2 6" id="KW-0813">Transport</keyword>
<dbReference type="InterPro" id="IPR034294">
    <property type="entry name" value="Aquaporin_transptr"/>
</dbReference>
<evidence type="ECO:0000256" key="3">
    <source>
        <dbReference type="ARBA" id="ARBA00022692"/>
    </source>
</evidence>
<evidence type="ECO:0000313" key="8">
    <source>
        <dbReference type="EMBL" id="EAU41846.1"/>
    </source>
</evidence>
<gene>
    <name evidence="8" type="ORF">FP2506_15474</name>
</gene>
<accession>Q0G3I5</accession>
<dbReference type="eggNOG" id="COG0580">
    <property type="taxonomic scope" value="Bacteria"/>
</dbReference>
<evidence type="ECO:0000313" key="9">
    <source>
        <dbReference type="Proteomes" id="UP000004310"/>
    </source>
</evidence>
<dbReference type="RefSeq" id="WP_007068219.1">
    <property type="nucleotide sequence ID" value="NZ_DS022272.1"/>
</dbReference>
<feature type="transmembrane region" description="Helical" evidence="7">
    <location>
        <begin position="130"/>
        <end position="150"/>
    </location>
</feature>
<keyword evidence="3 6" id="KW-0812">Transmembrane</keyword>
<name>Q0G3I5_9HYPH</name>
<sequence length="238" mass="24885">MSDTPTFDLPRRLTAEALGTGVLVAAVVGSGIMGERLTDDVALALLANTIATGAILIVLITVFGPISGAHFNPAVTLAMRLRGAIAGRAALAYVTVQIAGGIAGAVAAHVMFELPPLMLSGHVRTGLSQWWAEIVASFGLVGFILGGLRFAPHAIPWLVGLFITAAYWFTASTSFANPAVAIARAFTDTFSGIRPLDVPGFILAQCVGAVLAVILFEWLLNPGQKLTIRFSMAADERD</sequence>
<dbReference type="PRINTS" id="PR00783">
    <property type="entry name" value="MINTRINSICP"/>
</dbReference>
<dbReference type="HOGENOM" id="CLU_020019_8_0_5"/>
<proteinExistence type="inferred from homology"/>
<protein>
    <submittedName>
        <fullName evidence="8">Putative transport transmembrane protein</fullName>
    </submittedName>
</protein>
<dbReference type="AlphaFoldDB" id="Q0G3I5"/>
<dbReference type="GO" id="GO:0016020">
    <property type="term" value="C:membrane"/>
    <property type="evidence" value="ECO:0007669"/>
    <property type="project" value="UniProtKB-SubCell"/>
</dbReference>
<evidence type="ECO:0000256" key="7">
    <source>
        <dbReference type="SAM" id="Phobius"/>
    </source>
</evidence>
<feature type="transmembrane region" description="Helical" evidence="7">
    <location>
        <begin position="90"/>
        <end position="110"/>
    </location>
</feature>
<evidence type="ECO:0000256" key="4">
    <source>
        <dbReference type="ARBA" id="ARBA00022989"/>
    </source>
</evidence>
<dbReference type="EMBL" id="AATP01000002">
    <property type="protein sequence ID" value="EAU41846.1"/>
    <property type="molecule type" value="Genomic_DNA"/>
</dbReference>
<dbReference type="InterPro" id="IPR023271">
    <property type="entry name" value="Aquaporin-like"/>
</dbReference>
<feature type="transmembrane region" description="Helical" evidence="7">
    <location>
        <begin position="12"/>
        <end position="33"/>
    </location>
</feature>
<feature type="transmembrane region" description="Helical" evidence="7">
    <location>
        <begin position="157"/>
        <end position="180"/>
    </location>
</feature>
<comment type="caution">
    <text evidence="8">The sequence shown here is derived from an EMBL/GenBank/DDBJ whole genome shotgun (WGS) entry which is preliminary data.</text>
</comment>
<dbReference type="PANTHER" id="PTHR45724:SF13">
    <property type="entry name" value="AQUAPORIN NIP1-1-RELATED"/>
    <property type="match status" value="1"/>
</dbReference>
<evidence type="ECO:0000256" key="1">
    <source>
        <dbReference type="ARBA" id="ARBA00004141"/>
    </source>
</evidence>
<comment type="similarity">
    <text evidence="6">Belongs to the MIP/aquaporin (TC 1.A.8) family.</text>
</comment>
<dbReference type="InterPro" id="IPR022357">
    <property type="entry name" value="MIP_CS"/>
</dbReference>
<dbReference type="GO" id="GO:0015267">
    <property type="term" value="F:channel activity"/>
    <property type="evidence" value="ECO:0007669"/>
    <property type="project" value="InterPro"/>
</dbReference>
<keyword evidence="9" id="KW-1185">Reference proteome</keyword>
<dbReference type="STRING" id="217511.GCA_001463845_02798"/>
<feature type="transmembrane region" description="Helical" evidence="7">
    <location>
        <begin position="200"/>
        <end position="220"/>
    </location>
</feature>
<dbReference type="SUPFAM" id="SSF81338">
    <property type="entry name" value="Aquaporin-like"/>
    <property type="match status" value="1"/>
</dbReference>